<evidence type="ECO:0000313" key="5">
    <source>
        <dbReference type="EMBL" id="TGG90253.1"/>
    </source>
</evidence>
<evidence type="ECO:0000259" key="4">
    <source>
        <dbReference type="PROSITE" id="PS51000"/>
    </source>
</evidence>
<dbReference type="PROSITE" id="PS51000">
    <property type="entry name" value="HTH_DEOR_2"/>
    <property type="match status" value="1"/>
</dbReference>
<dbReference type="EMBL" id="SRMF01000015">
    <property type="protein sequence ID" value="TGG90253.1"/>
    <property type="molecule type" value="Genomic_DNA"/>
</dbReference>
<reference evidence="5 6" key="1">
    <citation type="submission" date="2019-04" db="EMBL/GenBank/DDBJ databases">
        <title>Natronospirillum operosus gen. nov., sp. nov., a haloalkaliphilic satellite isolated from decaying biomass of laboratory culture of cyanobacterium Geitlerinema sp. and proposal of Natronospirillaceae fam. nov. and Saccharospirillaceae fam. nov.</title>
        <authorList>
            <person name="Kevbrin V."/>
            <person name="Boltyanskaya Y."/>
            <person name="Koziaeva V."/>
            <person name="Grouzdev D.S."/>
            <person name="Park M."/>
            <person name="Cho J."/>
        </authorList>
    </citation>
    <scope>NUCLEOTIDE SEQUENCE [LARGE SCALE GENOMIC DNA]</scope>
    <source>
        <strain evidence="5 6">G-116</strain>
    </source>
</reference>
<comment type="caution">
    <text evidence="5">The sequence shown here is derived from an EMBL/GenBank/DDBJ whole genome shotgun (WGS) entry which is preliminary data.</text>
</comment>
<dbReference type="GO" id="GO:0003700">
    <property type="term" value="F:DNA-binding transcription factor activity"/>
    <property type="evidence" value="ECO:0007669"/>
    <property type="project" value="InterPro"/>
</dbReference>
<gene>
    <name evidence="5" type="ORF">E4656_19195</name>
</gene>
<accession>A0A4Z0W1F7</accession>
<dbReference type="InterPro" id="IPR036390">
    <property type="entry name" value="WH_DNA-bd_sf"/>
</dbReference>
<dbReference type="PANTHER" id="PTHR30363">
    <property type="entry name" value="HTH-TYPE TRANSCRIPTIONAL REGULATOR SRLR-RELATED"/>
    <property type="match status" value="1"/>
</dbReference>
<dbReference type="Gene3D" id="1.10.10.10">
    <property type="entry name" value="Winged helix-like DNA-binding domain superfamily/Winged helix DNA-binding domain"/>
    <property type="match status" value="1"/>
</dbReference>
<dbReference type="Pfam" id="PF08220">
    <property type="entry name" value="HTH_DeoR"/>
    <property type="match status" value="1"/>
</dbReference>
<dbReference type="InterPro" id="IPR001034">
    <property type="entry name" value="DeoR_HTH"/>
</dbReference>
<evidence type="ECO:0000256" key="3">
    <source>
        <dbReference type="ARBA" id="ARBA00023163"/>
    </source>
</evidence>
<name>A0A4Z0W1F7_9GAMM</name>
<sequence>MKLSTRQQTILDWARQDEHLEVDTLAERFEVSPQTIRKDINQLCESGLLRRRYGGVSLPSSVSNLSFSSRQVLNQLAKQAIASRLAAQIPDQSSVYLGIGTTIEFVARELSEHEGLKVFTNNLNVASLLCNSAGVDVQVAGGRLRHNDHDVVGERTTRFFGEFCADFGIIGTGSLDPAYGLMDFEIEEARVSQAILGNARRRILVADQSKWDRQALARVAPFDAIDLLITDTMPPSPRAALPPSVVVLETEPEA</sequence>
<dbReference type="InterPro" id="IPR050313">
    <property type="entry name" value="Carb_Metab_HTH_regulators"/>
</dbReference>
<evidence type="ECO:0000313" key="6">
    <source>
        <dbReference type="Proteomes" id="UP000297475"/>
    </source>
</evidence>
<dbReference type="InterPro" id="IPR036388">
    <property type="entry name" value="WH-like_DNA-bd_sf"/>
</dbReference>
<keyword evidence="6" id="KW-1185">Reference proteome</keyword>
<keyword evidence="3" id="KW-0804">Transcription</keyword>
<dbReference type="OrthoDB" id="9798651at2"/>
<dbReference type="SUPFAM" id="SSF46785">
    <property type="entry name" value="Winged helix' DNA-binding domain"/>
    <property type="match status" value="1"/>
</dbReference>
<protein>
    <submittedName>
        <fullName evidence="5">DeoR/GlpR transcriptional regulator</fullName>
    </submittedName>
</protein>
<keyword evidence="1" id="KW-0678">Repressor</keyword>
<proteinExistence type="predicted"/>
<dbReference type="RefSeq" id="WP_135484946.1">
    <property type="nucleotide sequence ID" value="NZ_SRMF01000015.1"/>
</dbReference>
<dbReference type="PANTHER" id="PTHR30363:SF4">
    <property type="entry name" value="GLYCEROL-3-PHOSPHATE REGULON REPRESSOR"/>
    <property type="match status" value="1"/>
</dbReference>
<organism evidence="5 6">
    <name type="scientific">Natronospirillum operosum</name>
    <dbReference type="NCBI Taxonomy" id="2759953"/>
    <lineage>
        <taxon>Bacteria</taxon>
        <taxon>Pseudomonadati</taxon>
        <taxon>Pseudomonadota</taxon>
        <taxon>Gammaproteobacteria</taxon>
        <taxon>Oceanospirillales</taxon>
        <taxon>Natronospirillaceae</taxon>
        <taxon>Natronospirillum</taxon>
    </lineage>
</organism>
<feature type="domain" description="HTH deoR-type" evidence="4">
    <location>
        <begin position="3"/>
        <end position="58"/>
    </location>
</feature>
<evidence type="ECO:0000256" key="1">
    <source>
        <dbReference type="ARBA" id="ARBA00022491"/>
    </source>
</evidence>
<dbReference type="AlphaFoldDB" id="A0A4Z0W1F7"/>
<dbReference type="InterPro" id="IPR014036">
    <property type="entry name" value="DeoR-like_C"/>
</dbReference>
<keyword evidence="2" id="KW-0805">Transcription regulation</keyword>
<dbReference type="SMART" id="SM01134">
    <property type="entry name" value="DeoRC"/>
    <property type="match status" value="1"/>
</dbReference>
<dbReference type="Proteomes" id="UP000297475">
    <property type="component" value="Unassembled WGS sequence"/>
</dbReference>
<dbReference type="Gene3D" id="3.40.50.1360">
    <property type="match status" value="1"/>
</dbReference>
<dbReference type="Pfam" id="PF00455">
    <property type="entry name" value="DeoRC"/>
    <property type="match status" value="1"/>
</dbReference>
<dbReference type="InterPro" id="IPR037171">
    <property type="entry name" value="NagB/RpiA_transferase-like"/>
</dbReference>
<dbReference type="SUPFAM" id="SSF100950">
    <property type="entry name" value="NagB/RpiA/CoA transferase-like"/>
    <property type="match status" value="1"/>
</dbReference>
<dbReference type="SMART" id="SM00420">
    <property type="entry name" value="HTH_DEOR"/>
    <property type="match status" value="1"/>
</dbReference>
<dbReference type="PRINTS" id="PR00037">
    <property type="entry name" value="HTHLACR"/>
</dbReference>
<evidence type="ECO:0000256" key="2">
    <source>
        <dbReference type="ARBA" id="ARBA00023015"/>
    </source>
</evidence>